<feature type="transmembrane region" description="Helical" evidence="6">
    <location>
        <begin position="342"/>
        <end position="362"/>
    </location>
</feature>
<keyword evidence="3 6" id="KW-0812">Transmembrane</keyword>
<evidence type="ECO:0000313" key="9">
    <source>
        <dbReference type="Proteomes" id="UP000030147"/>
    </source>
</evidence>
<keyword evidence="2" id="KW-1003">Cell membrane</keyword>
<dbReference type="SUPFAM" id="SSF53850">
    <property type="entry name" value="Periplasmic binding protein-like II"/>
    <property type="match status" value="1"/>
</dbReference>
<dbReference type="OrthoDB" id="9768837at2"/>
<sequence>MNNKFFVILAHTYLNRLKSKAFIITTVITLLLIVGLANFQNIIDTFTSEEEQVDKVAVIDETDSLFSRFQSQVKAQEDVMEVVEFDGSEEEAKTAVQEGEYKGLLTLSINENDLPEGTYYSNQMSELSVSGKLQQGLQQLKVAVATENAGIEQSTIQQIYSPVSFEKVSLAEDSKSFEELNETRGLVYIMLFLLYFGVLMYGNMIAMEVATEKSSRVMEILISSVSPVTQMFGKICGIALLGITQFSLILLVGYQSIKSNMESMSGGGFTSYFGFSNVQISTLLYAIVFFLLGYLLYATLAAMLGSIVSRIEDAQQVITPMTLLIVAAFMLAMFGLNVPESTFVTVTSFIPFFTPMLMFLRVGMLEIPFWESSLGILLLIGTIIVLAVIGARVYRGGVLLYGRSSSLKDLKKAMQLSKKE</sequence>
<dbReference type="InterPro" id="IPR051449">
    <property type="entry name" value="ABC-2_transporter_component"/>
</dbReference>
<comment type="caution">
    <text evidence="8">The sequence shown here is derived from an EMBL/GenBank/DDBJ whole genome shotgun (WGS) entry which is preliminary data.</text>
</comment>
<gene>
    <name evidence="8" type="ORF">N782_13420</name>
</gene>
<dbReference type="Gene3D" id="3.40.190.10">
    <property type="entry name" value="Periplasmic binding protein-like II"/>
    <property type="match status" value="1"/>
</dbReference>
<comment type="subcellular location">
    <subcellularLocation>
        <location evidence="1">Cell membrane</location>
        <topology evidence="1">Multi-pass membrane protein</topology>
    </subcellularLocation>
</comment>
<feature type="domain" description="ABC-2 type transporter transmembrane" evidence="7">
    <location>
        <begin position="20"/>
        <end position="391"/>
    </location>
</feature>
<feature type="transmembrane region" description="Helical" evidence="6">
    <location>
        <begin position="317"/>
        <end position="336"/>
    </location>
</feature>
<name>A0A0A2TCV0_9BACI</name>
<keyword evidence="4 6" id="KW-1133">Transmembrane helix</keyword>
<evidence type="ECO:0000256" key="4">
    <source>
        <dbReference type="ARBA" id="ARBA00022989"/>
    </source>
</evidence>
<feature type="transmembrane region" description="Helical" evidence="6">
    <location>
        <begin position="231"/>
        <end position="254"/>
    </location>
</feature>
<dbReference type="InterPro" id="IPR013525">
    <property type="entry name" value="ABC2_TM"/>
</dbReference>
<feature type="transmembrane region" description="Helical" evidence="6">
    <location>
        <begin position="283"/>
        <end position="305"/>
    </location>
</feature>
<evidence type="ECO:0000313" key="8">
    <source>
        <dbReference type="EMBL" id="KGP72253.1"/>
    </source>
</evidence>
<organism evidence="8 9">
    <name type="scientific">Pontibacillus yanchengensis Y32</name>
    <dbReference type="NCBI Taxonomy" id="1385514"/>
    <lineage>
        <taxon>Bacteria</taxon>
        <taxon>Bacillati</taxon>
        <taxon>Bacillota</taxon>
        <taxon>Bacilli</taxon>
        <taxon>Bacillales</taxon>
        <taxon>Bacillaceae</taxon>
        <taxon>Pontibacillus</taxon>
    </lineage>
</organism>
<keyword evidence="9" id="KW-1185">Reference proteome</keyword>
<dbReference type="AlphaFoldDB" id="A0A0A2TCV0"/>
<keyword evidence="5 6" id="KW-0472">Membrane</keyword>
<feature type="transmembrane region" description="Helical" evidence="6">
    <location>
        <begin position="21"/>
        <end position="39"/>
    </location>
</feature>
<evidence type="ECO:0000256" key="2">
    <source>
        <dbReference type="ARBA" id="ARBA00022475"/>
    </source>
</evidence>
<evidence type="ECO:0000256" key="5">
    <source>
        <dbReference type="ARBA" id="ARBA00023136"/>
    </source>
</evidence>
<accession>A0A0A2TCV0</accession>
<evidence type="ECO:0000259" key="7">
    <source>
        <dbReference type="Pfam" id="PF12698"/>
    </source>
</evidence>
<proteinExistence type="predicted"/>
<evidence type="ECO:0000256" key="3">
    <source>
        <dbReference type="ARBA" id="ARBA00022692"/>
    </source>
</evidence>
<dbReference type="GO" id="GO:0140359">
    <property type="term" value="F:ABC-type transporter activity"/>
    <property type="evidence" value="ECO:0007669"/>
    <property type="project" value="InterPro"/>
</dbReference>
<dbReference type="PANTHER" id="PTHR30294">
    <property type="entry name" value="MEMBRANE COMPONENT OF ABC TRANSPORTER YHHJ-RELATED"/>
    <property type="match status" value="1"/>
</dbReference>
<dbReference type="RefSeq" id="WP_036820500.1">
    <property type="nucleotide sequence ID" value="NZ_AVBF01000034.1"/>
</dbReference>
<dbReference type="Pfam" id="PF12698">
    <property type="entry name" value="ABC2_membrane_3"/>
    <property type="match status" value="1"/>
</dbReference>
<dbReference type="GO" id="GO:0005886">
    <property type="term" value="C:plasma membrane"/>
    <property type="evidence" value="ECO:0007669"/>
    <property type="project" value="UniProtKB-SubCell"/>
</dbReference>
<reference evidence="8 9" key="1">
    <citation type="journal article" date="2015" name="Stand. Genomic Sci.">
        <title>High quality draft genome sequence of the moderately halophilic bacterium Pontibacillus yanchengensis Y32(T) and comparison among Pontibacillus genomes.</title>
        <authorList>
            <person name="Huang J."/>
            <person name="Qiao Z.X."/>
            <person name="Tang J.W."/>
            <person name="Wang G."/>
        </authorList>
    </citation>
    <scope>NUCLEOTIDE SEQUENCE [LARGE SCALE GENOMIC DNA]</scope>
    <source>
        <strain evidence="8 9">Y32</strain>
    </source>
</reference>
<dbReference type="Proteomes" id="UP000030147">
    <property type="component" value="Unassembled WGS sequence"/>
</dbReference>
<feature type="transmembrane region" description="Helical" evidence="6">
    <location>
        <begin position="185"/>
        <end position="210"/>
    </location>
</feature>
<dbReference type="EMBL" id="AVBF01000034">
    <property type="protein sequence ID" value="KGP72253.1"/>
    <property type="molecule type" value="Genomic_DNA"/>
</dbReference>
<feature type="transmembrane region" description="Helical" evidence="6">
    <location>
        <begin position="374"/>
        <end position="394"/>
    </location>
</feature>
<protein>
    <recommendedName>
        <fullName evidence="7">ABC-2 type transporter transmembrane domain-containing protein</fullName>
    </recommendedName>
</protein>
<dbReference type="STRING" id="1385514.N782_13420"/>
<evidence type="ECO:0000256" key="1">
    <source>
        <dbReference type="ARBA" id="ARBA00004651"/>
    </source>
</evidence>
<dbReference type="PANTHER" id="PTHR30294:SF29">
    <property type="entry name" value="MULTIDRUG ABC TRANSPORTER PERMEASE YBHS-RELATED"/>
    <property type="match status" value="1"/>
</dbReference>
<dbReference type="eggNOG" id="COG1668">
    <property type="taxonomic scope" value="Bacteria"/>
</dbReference>
<evidence type="ECO:0000256" key="6">
    <source>
        <dbReference type="SAM" id="Phobius"/>
    </source>
</evidence>